<dbReference type="AlphaFoldDB" id="A0A225E4B5"/>
<protein>
    <recommendedName>
        <fullName evidence="1">Helix-turn-helix domain-containing protein</fullName>
    </recommendedName>
</protein>
<evidence type="ECO:0000313" key="2">
    <source>
        <dbReference type="EMBL" id="OWK46594.1"/>
    </source>
</evidence>
<reference evidence="3" key="1">
    <citation type="submission" date="2017-06" db="EMBL/GenBank/DDBJ databases">
        <title>Genome analysis of Fimbriiglobus ruber SP5, the first member of the order Planctomycetales with confirmed chitinolytic capability.</title>
        <authorList>
            <person name="Ravin N.V."/>
            <person name="Rakitin A.L."/>
            <person name="Ivanova A.A."/>
            <person name="Beletsky A.V."/>
            <person name="Kulichevskaya I.S."/>
            <person name="Mardanov A.V."/>
            <person name="Dedysh S.N."/>
        </authorList>
    </citation>
    <scope>NUCLEOTIDE SEQUENCE [LARGE SCALE GENOMIC DNA]</scope>
    <source>
        <strain evidence="3">SP5</strain>
    </source>
</reference>
<accession>A0A225E4B5</accession>
<feature type="domain" description="Helix-turn-helix" evidence="1">
    <location>
        <begin position="45"/>
        <end position="89"/>
    </location>
</feature>
<evidence type="ECO:0000259" key="1">
    <source>
        <dbReference type="Pfam" id="PF12728"/>
    </source>
</evidence>
<name>A0A225E4B5_9BACT</name>
<evidence type="ECO:0000313" key="3">
    <source>
        <dbReference type="Proteomes" id="UP000214646"/>
    </source>
</evidence>
<keyword evidence="3" id="KW-1185">Reference proteome</keyword>
<comment type="caution">
    <text evidence="2">The sequence shown here is derived from an EMBL/GenBank/DDBJ whole genome shotgun (WGS) entry which is preliminary data.</text>
</comment>
<dbReference type="EMBL" id="NIDE01000001">
    <property type="protein sequence ID" value="OWK46594.1"/>
    <property type="molecule type" value="Genomic_DNA"/>
</dbReference>
<sequence>MEDFRDYAIPTGNNGCYAEVMELAAEARAAREKAKQPARPVDSPYLTAREAALYLNVSYGTFRNWATKIKKQKTGRFRKEDLDNFAKTRRK</sequence>
<proteinExistence type="predicted"/>
<dbReference type="RefSeq" id="WP_088251802.1">
    <property type="nucleotide sequence ID" value="NZ_NIDE01000001.1"/>
</dbReference>
<gene>
    <name evidence="2" type="ORF">FRUB_00293</name>
</gene>
<dbReference type="Proteomes" id="UP000214646">
    <property type="component" value="Unassembled WGS sequence"/>
</dbReference>
<dbReference type="InterPro" id="IPR041657">
    <property type="entry name" value="HTH_17"/>
</dbReference>
<organism evidence="2 3">
    <name type="scientific">Fimbriiglobus ruber</name>
    <dbReference type="NCBI Taxonomy" id="1908690"/>
    <lineage>
        <taxon>Bacteria</taxon>
        <taxon>Pseudomonadati</taxon>
        <taxon>Planctomycetota</taxon>
        <taxon>Planctomycetia</taxon>
        <taxon>Gemmatales</taxon>
        <taxon>Gemmataceae</taxon>
        <taxon>Fimbriiglobus</taxon>
    </lineage>
</organism>
<dbReference type="OrthoDB" id="290198at2"/>
<dbReference type="Pfam" id="PF12728">
    <property type="entry name" value="HTH_17"/>
    <property type="match status" value="1"/>
</dbReference>